<dbReference type="InterPro" id="IPR017926">
    <property type="entry name" value="GATASE"/>
</dbReference>
<name>A0A9D1HAA3_9FLAO</name>
<dbReference type="CDD" id="cd01743">
    <property type="entry name" value="GATase1_Anthranilate_Synthase"/>
    <property type="match status" value="1"/>
</dbReference>
<reference evidence="3" key="1">
    <citation type="submission" date="2020-10" db="EMBL/GenBank/DDBJ databases">
        <authorList>
            <person name="Gilroy R."/>
        </authorList>
    </citation>
    <scope>NUCLEOTIDE SEQUENCE</scope>
    <source>
        <strain evidence="3">1383</strain>
    </source>
</reference>
<evidence type="ECO:0000313" key="3">
    <source>
        <dbReference type="EMBL" id="HIT98144.1"/>
    </source>
</evidence>
<keyword evidence="1" id="KW-0315">Glutamine amidotransferase</keyword>
<dbReference type="Pfam" id="PF00117">
    <property type="entry name" value="GATase"/>
    <property type="match status" value="1"/>
</dbReference>
<feature type="domain" description="Glutamine amidotransferase" evidence="2">
    <location>
        <begin position="5"/>
        <end position="187"/>
    </location>
</feature>
<dbReference type="PRINTS" id="PR00097">
    <property type="entry name" value="ANTSNTHASEII"/>
</dbReference>
<dbReference type="SUPFAM" id="SSF52317">
    <property type="entry name" value="Class I glutamine amidotransferase-like"/>
    <property type="match status" value="1"/>
</dbReference>
<dbReference type="EMBL" id="DVLY01000113">
    <property type="protein sequence ID" value="HIT98144.1"/>
    <property type="molecule type" value="Genomic_DNA"/>
</dbReference>
<proteinExistence type="predicted"/>
<evidence type="ECO:0000259" key="2">
    <source>
        <dbReference type="Pfam" id="PF00117"/>
    </source>
</evidence>
<reference evidence="3" key="2">
    <citation type="journal article" date="2021" name="PeerJ">
        <title>Extensive microbial diversity within the chicken gut microbiome revealed by metagenomics and culture.</title>
        <authorList>
            <person name="Gilroy R."/>
            <person name="Ravi A."/>
            <person name="Getino M."/>
            <person name="Pursley I."/>
            <person name="Horton D.L."/>
            <person name="Alikhan N.F."/>
            <person name="Baker D."/>
            <person name="Gharbi K."/>
            <person name="Hall N."/>
            <person name="Watson M."/>
            <person name="Adriaenssens E.M."/>
            <person name="Foster-Nyarko E."/>
            <person name="Jarju S."/>
            <person name="Secka A."/>
            <person name="Antonio M."/>
            <person name="Oren A."/>
            <person name="Chaudhuri R.R."/>
            <person name="La Ragione R."/>
            <person name="Hildebrand F."/>
            <person name="Pallen M.J."/>
        </authorList>
    </citation>
    <scope>NUCLEOTIDE SEQUENCE</scope>
    <source>
        <strain evidence="3">1383</strain>
    </source>
</reference>
<dbReference type="AlphaFoldDB" id="A0A9D1HAA3"/>
<dbReference type="Gene3D" id="3.40.50.880">
    <property type="match status" value="1"/>
</dbReference>
<evidence type="ECO:0000313" key="4">
    <source>
        <dbReference type="Proteomes" id="UP000824161"/>
    </source>
</evidence>
<dbReference type="FunFam" id="3.40.50.880:FF:000003">
    <property type="entry name" value="Anthranilate synthase component II"/>
    <property type="match status" value="1"/>
</dbReference>
<dbReference type="InterPro" id="IPR050472">
    <property type="entry name" value="Anth_synth/Amidotransfase"/>
</dbReference>
<accession>A0A9D1HAA3</accession>
<comment type="caution">
    <text evidence="3">The sequence shown here is derived from an EMBL/GenBank/DDBJ whole genome shotgun (WGS) entry which is preliminary data.</text>
</comment>
<dbReference type="GO" id="GO:0004049">
    <property type="term" value="F:anthranilate synthase activity"/>
    <property type="evidence" value="ECO:0007669"/>
    <property type="project" value="TreeGrafter"/>
</dbReference>
<dbReference type="PANTHER" id="PTHR43418">
    <property type="entry name" value="MULTIFUNCTIONAL TRYPTOPHAN BIOSYNTHESIS PROTEIN-RELATED"/>
    <property type="match status" value="1"/>
</dbReference>
<organism evidence="3 4">
    <name type="scientific">Candidatus Merdimorpha stercoravium</name>
    <dbReference type="NCBI Taxonomy" id="2840863"/>
    <lineage>
        <taxon>Bacteria</taxon>
        <taxon>Pseudomonadati</taxon>
        <taxon>Bacteroidota</taxon>
        <taxon>Flavobacteriia</taxon>
        <taxon>Flavobacteriales</taxon>
        <taxon>Candidatus Merdimorpha</taxon>
    </lineage>
</organism>
<protein>
    <submittedName>
        <fullName evidence="3">Aminodeoxychorismate/anthranilate synthase component II</fullName>
    </submittedName>
</protein>
<dbReference type="InterPro" id="IPR029062">
    <property type="entry name" value="Class_I_gatase-like"/>
</dbReference>
<dbReference type="InterPro" id="IPR006221">
    <property type="entry name" value="TrpG/PapA_dom"/>
</dbReference>
<dbReference type="Proteomes" id="UP000824161">
    <property type="component" value="Unassembled WGS sequence"/>
</dbReference>
<dbReference type="GO" id="GO:0005829">
    <property type="term" value="C:cytosol"/>
    <property type="evidence" value="ECO:0007669"/>
    <property type="project" value="TreeGrafter"/>
</dbReference>
<dbReference type="PRINTS" id="PR00096">
    <property type="entry name" value="GATASE"/>
</dbReference>
<gene>
    <name evidence="3" type="ORF">IAC44_04820</name>
</gene>
<evidence type="ECO:0000256" key="1">
    <source>
        <dbReference type="ARBA" id="ARBA00022962"/>
    </source>
</evidence>
<dbReference type="GO" id="GO:0000162">
    <property type="term" value="P:L-tryptophan biosynthetic process"/>
    <property type="evidence" value="ECO:0007669"/>
    <property type="project" value="TreeGrafter"/>
</dbReference>
<sequence length="193" mass="21618">MEKILILDNYDSFTYNIASLVRSLGYPVEVRRNDEIAPEQAGEYPRVIVSPGPGLPCESGILPEYLARYAHCRSILGICLGEQAIGERFGARLRNLENVYHGVATPVRVVAPDPIFEGLGGEFQAGRYHSWVVDEEGFPAELEITARDPLGQVMALRHRRYDVRGVQFHPESVLTPKGALILKNWLEKYPEGK</sequence>
<dbReference type="PANTHER" id="PTHR43418:SF4">
    <property type="entry name" value="MULTIFUNCTIONAL TRYPTOPHAN BIOSYNTHESIS PROTEIN"/>
    <property type="match status" value="1"/>
</dbReference>
<dbReference type="NCBIfam" id="TIGR00566">
    <property type="entry name" value="trpG_papA"/>
    <property type="match status" value="1"/>
</dbReference>
<dbReference type="PROSITE" id="PS51273">
    <property type="entry name" value="GATASE_TYPE_1"/>
    <property type="match status" value="1"/>
</dbReference>